<gene>
    <name evidence="1" type="ORF">JYA63_03665</name>
</gene>
<proteinExistence type="predicted"/>
<evidence type="ECO:0008006" key="3">
    <source>
        <dbReference type="Google" id="ProtNLM"/>
    </source>
</evidence>
<evidence type="ECO:0000313" key="1">
    <source>
        <dbReference type="EMBL" id="MBN3553349.1"/>
    </source>
</evidence>
<name>A0ABS2ZMT8_9BACL</name>
<dbReference type="Proteomes" id="UP001296923">
    <property type="component" value="Unassembled WGS sequence"/>
</dbReference>
<accession>A0ABS2ZMT8</accession>
<protein>
    <recommendedName>
        <fullName evidence="3">Transcriptional regulator</fullName>
    </recommendedName>
</protein>
<organism evidence="1 2">
    <name type="scientific">Fictibacillus nanhaiensis</name>
    <dbReference type="NCBI Taxonomy" id="742169"/>
    <lineage>
        <taxon>Bacteria</taxon>
        <taxon>Bacillati</taxon>
        <taxon>Bacillota</taxon>
        <taxon>Bacilli</taxon>
        <taxon>Bacillales</taxon>
        <taxon>Fictibacillaceae</taxon>
        <taxon>Fictibacillus</taxon>
    </lineage>
</organism>
<reference evidence="1 2" key="1">
    <citation type="submission" date="2021-01" db="EMBL/GenBank/DDBJ databases">
        <title>Genome Sequencing of Type Strains.</title>
        <authorList>
            <person name="Lemaire J.F."/>
            <person name="Inderbitzin P."/>
            <person name="Collins S.B."/>
            <person name="Wespe N."/>
            <person name="Knight-Connoni V."/>
        </authorList>
    </citation>
    <scope>NUCLEOTIDE SEQUENCE [LARGE SCALE GENOMIC DNA]</scope>
    <source>
        <strain evidence="1 2">DSM 23009</strain>
    </source>
</reference>
<keyword evidence="2" id="KW-1185">Reference proteome</keyword>
<sequence length="54" mass="6457">MNIYFLEKMIEMKKREVENFAKENGRPKQIKLNTFSRSPFIKRETTQSNQVCCA</sequence>
<evidence type="ECO:0000313" key="2">
    <source>
        <dbReference type="Proteomes" id="UP001296923"/>
    </source>
</evidence>
<dbReference type="EMBL" id="JAFHKR010000037">
    <property type="protein sequence ID" value="MBN3553349.1"/>
    <property type="molecule type" value="Genomic_DNA"/>
</dbReference>
<comment type="caution">
    <text evidence="1">The sequence shown here is derived from an EMBL/GenBank/DDBJ whole genome shotgun (WGS) entry which is preliminary data.</text>
</comment>
<dbReference type="RefSeq" id="WP_205724553.1">
    <property type="nucleotide sequence ID" value="NZ_JAFHKR010000037.1"/>
</dbReference>